<dbReference type="CDD" id="cd00060">
    <property type="entry name" value="FHA"/>
    <property type="match status" value="1"/>
</dbReference>
<dbReference type="Gene3D" id="2.60.200.20">
    <property type="match status" value="1"/>
</dbReference>
<evidence type="ECO:0000256" key="1">
    <source>
        <dbReference type="ARBA" id="ARBA00022553"/>
    </source>
</evidence>
<evidence type="ECO:0000259" key="3">
    <source>
        <dbReference type="PROSITE" id="PS50006"/>
    </source>
</evidence>
<protein>
    <submittedName>
        <fullName evidence="4">FHA domain-containing protein</fullName>
    </submittedName>
</protein>
<sequence>MDPEWMFVAGRSFVAAVPADAPDDLVRALSSLVDDAGVSAEGLVGLLPLGGTDAIESFALVIRAAEDESAVTVVVRGPIVVDVFSVGGSRRFADQGIRPWNLADFSAVTGVVIGSPDSTALAAVPSGTRTGNERGTVVGRTVHWSPAGPPPAGPPPAADDTVIRRPDDTVIRRPDDTVIRRPDDTVIRPLDDTILTTGRRNGVATPDVDGDDEREAVARDDTDDTDAATNAPVFLPAFARFRLPDGREFPLDRPYRLGRRPAPPRIPGVQLITLVAVASPGSLVSATHLDIRQVADVIVVTDTGSRNGTVVVSADGRRERLRPGDSRTVPPGTRIDIGDDNIIEIIPASDTESAPYFPAHRGRHHP</sequence>
<dbReference type="Pfam" id="PF00498">
    <property type="entry name" value="FHA"/>
    <property type="match status" value="1"/>
</dbReference>
<keyword evidence="1" id="KW-0597">Phosphoprotein</keyword>
<dbReference type="EMBL" id="CP075584">
    <property type="protein sequence ID" value="WBM80796.1"/>
    <property type="molecule type" value="Genomic_DNA"/>
</dbReference>
<feature type="region of interest" description="Disordered" evidence="2">
    <location>
        <begin position="197"/>
        <end position="230"/>
    </location>
</feature>
<dbReference type="InterPro" id="IPR008984">
    <property type="entry name" value="SMAD_FHA_dom_sf"/>
</dbReference>
<gene>
    <name evidence="4" type="ORF">KIV56_05515</name>
</gene>
<dbReference type="InterPro" id="IPR000253">
    <property type="entry name" value="FHA_dom"/>
</dbReference>
<organism evidence="4 5">
    <name type="scientific">Cryobacterium breve</name>
    <dbReference type="NCBI Taxonomy" id="1259258"/>
    <lineage>
        <taxon>Bacteria</taxon>
        <taxon>Bacillati</taxon>
        <taxon>Actinomycetota</taxon>
        <taxon>Actinomycetes</taxon>
        <taxon>Micrococcales</taxon>
        <taxon>Microbacteriaceae</taxon>
        <taxon>Cryobacterium</taxon>
    </lineage>
</organism>
<evidence type="ECO:0000313" key="4">
    <source>
        <dbReference type="EMBL" id="WBM80796.1"/>
    </source>
</evidence>
<evidence type="ECO:0000256" key="2">
    <source>
        <dbReference type="SAM" id="MobiDB-lite"/>
    </source>
</evidence>
<feature type="domain" description="FHA" evidence="3">
    <location>
        <begin position="255"/>
        <end position="311"/>
    </location>
</feature>
<name>A0ABY7NIU2_9MICO</name>
<accession>A0ABY7NIU2</accession>
<dbReference type="PROSITE" id="PS50006">
    <property type="entry name" value="FHA_DOMAIN"/>
    <property type="match status" value="1"/>
</dbReference>
<dbReference type="SUPFAM" id="SSF49879">
    <property type="entry name" value="SMAD/FHA domain"/>
    <property type="match status" value="1"/>
</dbReference>
<reference evidence="4 5" key="1">
    <citation type="submission" date="2021-05" db="EMBL/GenBank/DDBJ databases">
        <authorList>
            <person name="Kumar R."/>
            <person name="Kumar A."/>
            <person name="Mukhia S."/>
        </authorList>
    </citation>
    <scope>NUCLEOTIDE SEQUENCE [LARGE SCALE GENOMIC DNA]</scope>
    <source>
        <strain evidence="4 5">ERMR7:08</strain>
    </source>
</reference>
<keyword evidence="5" id="KW-1185">Reference proteome</keyword>
<dbReference type="Proteomes" id="UP001212421">
    <property type="component" value="Chromosome"/>
</dbReference>
<proteinExistence type="predicted"/>
<dbReference type="RefSeq" id="WP_281535495.1">
    <property type="nucleotide sequence ID" value="NZ_CP075584.1"/>
</dbReference>
<evidence type="ECO:0000313" key="5">
    <source>
        <dbReference type="Proteomes" id="UP001212421"/>
    </source>
</evidence>